<dbReference type="Gene3D" id="3.30.70.60">
    <property type="match status" value="1"/>
</dbReference>
<comment type="caution">
    <text evidence="2">The sequence shown here is derived from an EMBL/GenBank/DDBJ whole genome shotgun (WGS) entry which is preliminary data.</text>
</comment>
<dbReference type="RefSeq" id="WP_054400780.1">
    <property type="nucleotide sequence ID" value="NZ_LIUT01000001.1"/>
</dbReference>
<dbReference type="AlphaFoldDB" id="A0A0M1NZY7"/>
<evidence type="ECO:0008006" key="4">
    <source>
        <dbReference type="Google" id="ProtNLM"/>
    </source>
</evidence>
<gene>
    <name evidence="2" type="ORF">AM231_00175</name>
</gene>
<dbReference type="OrthoDB" id="2427034at2"/>
<name>A0A0M1NZY7_9BACL</name>
<proteinExistence type="predicted"/>
<protein>
    <recommendedName>
        <fullName evidence="4">Pilus assembly protein PilO</fullName>
    </recommendedName>
</protein>
<feature type="transmembrane region" description="Helical" evidence="1">
    <location>
        <begin position="6"/>
        <end position="27"/>
    </location>
</feature>
<organism evidence="2 3">
    <name type="scientific">Paenibacillus solani</name>
    <dbReference type="NCBI Taxonomy" id="1705565"/>
    <lineage>
        <taxon>Bacteria</taxon>
        <taxon>Bacillati</taxon>
        <taxon>Bacillota</taxon>
        <taxon>Bacilli</taxon>
        <taxon>Bacillales</taxon>
        <taxon>Paenibacillaceae</taxon>
        <taxon>Paenibacillus</taxon>
    </lineage>
</organism>
<keyword evidence="1" id="KW-0472">Membrane</keyword>
<dbReference type="PATRIC" id="fig|1705565.3.peg.1851"/>
<dbReference type="InterPro" id="IPR014717">
    <property type="entry name" value="Transl_elong_EF1B/ribsomal_bS6"/>
</dbReference>
<evidence type="ECO:0000313" key="2">
    <source>
        <dbReference type="EMBL" id="KOR87707.1"/>
    </source>
</evidence>
<reference evidence="3" key="1">
    <citation type="submission" date="2015-08" db="EMBL/GenBank/DDBJ databases">
        <title>Genome sequencing project for genomic taxonomy and phylogenomics of Bacillus-like bacteria.</title>
        <authorList>
            <person name="Liu B."/>
            <person name="Wang J."/>
            <person name="Zhu Y."/>
            <person name="Liu G."/>
            <person name="Chen Q."/>
            <person name="Chen Z."/>
            <person name="Lan J."/>
            <person name="Che J."/>
            <person name="Ge C."/>
            <person name="Shi H."/>
            <person name="Pan Z."/>
            <person name="Liu X."/>
        </authorList>
    </citation>
    <scope>NUCLEOTIDE SEQUENCE [LARGE SCALE GENOMIC DNA]</scope>
    <source>
        <strain evidence="3">FJAT-22460</strain>
    </source>
</reference>
<keyword evidence="1" id="KW-1133">Transmembrane helix</keyword>
<keyword evidence="1" id="KW-0812">Transmembrane</keyword>
<evidence type="ECO:0000313" key="3">
    <source>
        <dbReference type="Proteomes" id="UP000036932"/>
    </source>
</evidence>
<accession>A0A0M1NZY7</accession>
<keyword evidence="3" id="KW-1185">Reference proteome</keyword>
<evidence type="ECO:0000256" key="1">
    <source>
        <dbReference type="SAM" id="Phobius"/>
    </source>
</evidence>
<sequence>MNSKPLRIAFLSLLAIIIISGLFLFYFKGISPIQKQVDQLKTKIDSDKLVLTSLQESIKQQELHKVDALKLQHLVPFDDFVDQLLLDLKAQETLSKSVISNIGLSYSETNLSTVLLQMPRASGSEADNSSEIVTDGNVATDPKISSVTLGMTLQSPTYEDTLKFINGIESLDRIVKVDSLQLTDAKDEYNLSLTVYYAPQFKGLDLKELLPKPIFPGPSGKKNPFNVRVPTIPTEQ</sequence>
<dbReference type="EMBL" id="LIUT01000001">
    <property type="protein sequence ID" value="KOR87707.1"/>
    <property type="molecule type" value="Genomic_DNA"/>
</dbReference>
<dbReference type="Proteomes" id="UP000036932">
    <property type="component" value="Unassembled WGS sequence"/>
</dbReference>